<dbReference type="CDD" id="cd03801">
    <property type="entry name" value="GT4_PimA-like"/>
    <property type="match status" value="1"/>
</dbReference>
<dbReference type="EMBL" id="HM852063">
    <property type="protein sequence ID" value="ADQ27834.1"/>
    <property type="molecule type" value="Genomic_DNA"/>
</dbReference>
<feature type="domain" description="Glycosyltransferase 2-like" evidence="1">
    <location>
        <begin position="97"/>
        <end position="214"/>
    </location>
</feature>
<keyword evidence="2" id="KW-0808">Transferase</keyword>
<accession>E5GAM7</accession>
<dbReference type="Gene3D" id="3.40.50.2000">
    <property type="entry name" value="Glycogen Phosphorylase B"/>
    <property type="match status" value="1"/>
</dbReference>
<dbReference type="GO" id="GO:0016740">
    <property type="term" value="F:transferase activity"/>
    <property type="evidence" value="ECO:0007669"/>
    <property type="project" value="UniProtKB-KW"/>
</dbReference>
<dbReference type="Pfam" id="PF13692">
    <property type="entry name" value="Glyco_trans_1_4"/>
    <property type="match status" value="1"/>
</dbReference>
<dbReference type="SUPFAM" id="SSF53756">
    <property type="entry name" value="UDP-Glycosyltransferase/glycogen phosphorylase"/>
    <property type="match status" value="1"/>
</dbReference>
<dbReference type="PANTHER" id="PTHR43179">
    <property type="entry name" value="RHAMNOSYLTRANSFERASE WBBL"/>
    <property type="match status" value="1"/>
</dbReference>
<proteinExistence type="predicted"/>
<dbReference type="AlphaFoldDB" id="E5GAM7"/>
<evidence type="ECO:0000259" key="1">
    <source>
        <dbReference type="Pfam" id="PF00535"/>
    </source>
</evidence>
<protein>
    <submittedName>
        <fullName evidence="2">Putative glycosyltransferase</fullName>
    </submittedName>
</protein>
<organism evidence="2">
    <name type="scientific">Burkholderia pseudomallei</name>
    <name type="common">Pseudomonas pseudomallei</name>
    <dbReference type="NCBI Taxonomy" id="28450"/>
    <lineage>
        <taxon>Bacteria</taxon>
        <taxon>Pseudomonadati</taxon>
        <taxon>Pseudomonadota</taxon>
        <taxon>Betaproteobacteria</taxon>
        <taxon>Burkholderiales</taxon>
        <taxon>Burkholderiaceae</taxon>
        <taxon>Burkholderia</taxon>
        <taxon>pseudomallei group</taxon>
    </lineage>
</organism>
<gene>
    <name evidence="2" type="ORF">BURP139_LPSb15</name>
</gene>
<dbReference type="InterPro" id="IPR001173">
    <property type="entry name" value="Glyco_trans_2-like"/>
</dbReference>
<name>E5GAM7_BURPE</name>
<evidence type="ECO:0000313" key="2">
    <source>
        <dbReference type="EMBL" id="ADQ27834.1"/>
    </source>
</evidence>
<dbReference type="RefSeq" id="WP_063597847.1">
    <property type="nucleotide sequence ID" value="NZ_LXGY01000023.1"/>
</dbReference>
<reference evidence="2" key="1">
    <citation type="journal article" date="2012" name="PLoS Negl. Trop. Dis.">
        <title>The genetic and molecular basis of O-antigenic diversity in Burkholderia pseudomallei lipopolysaccharide.</title>
        <authorList>
            <person name="Tuanyok A."/>
            <person name="Stone J.K."/>
            <person name="Mayo M."/>
            <person name="Kaestli M."/>
            <person name="Gruendike J."/>
            <person name="Georgia S."/>
            <person name="Warrington S."/>
            <person name="Mullins T."/>
            <person name="Allender C.J."/>
            <person name="Wagner D.M."/>
            <person name="Chantratita N."/>
            <person name="Peacock S.J."/>
            <person name="Currie B.J."/>
            <person name="Keim P."/>
        </authorList>
    </citation>
    <scope>NUCLEOTIDE SEQUENCE</scope>
    <source>
        <strain evidence="2">MSHR139</strain>
    </source>
</reference>
<dbReference type="CAZy" id="GT4">
    <property type="family name" value="Glycosyltransferase Family 4"/>
</dbReference>
<dbReference type="SUPFAM" id="SSF53448">
    <property type="entry name" value="Nucleotide-diphospho-sugar transferases"/>
    <property type="match status" value="1"/>
</dbReference>
<dbReference type="PANTHER" id="PTHR43179:SF7">
    <property type="entry name" value="RHAMNOSYLTRANSFERASE WBBL"/>
    <property type="match status" value="1"/>
</dbReference>
<dbReference type="CAZy" id="GT2">
    <property type="family name" value="Glycosyltransferase Family 2"/>
</dbReference>
<sequence>MQMRNRLLGPLRPYARRIGRQLYQAVPLSSRNKARLTDVVFRLAGALFEGTVYYETWKRQNAPLQQVLGRAPLVEAQEIDAVLASLRFAEIAAPKVSVVIPAYGNLSYTLSCLRSIAEHLPAAPIEVIVAEDASGCQQILRLRNVPGLRFVENPQNLGFVRSCNRAATFARGEYLYFLNNDTEVTPGWLDSMLALFVTRRDCGMVGSKLVYPDGRLQEAGGIMWKDGSAWNFGRLDDPSKSAYNYVKEVDYASGASLLLPKQLFDVLGGFDERYAPAYCEDSDLAFKVRSAGKKVYYQPESVIIHYEGVSNGTDTSTGIKAYQVENQKKFRECWQDVLSRDHFDNGAHVGAARDRTRCRKTLLIVDHYVPQPDRDAGSRSLVCFIHVFLQMGLNVKFWPSNIWYDEAYVKPLQQLGVEVFYGPQFIDGFDEWIRHADQAIDYVFLNRPHVSKAFIAPLRKYAPKAKLLYYGHDLHFARALKEFEVSGNARIRKEAEAMRALEMKIWRSVDVVYYPSDDETAVVNEMAPGVNARTLPPYFFQPRSTSAGKPDVRVRNRIIFVAGFGHPPNVDAAKWFVNDILPRIVEAVPDTDLMLIGSNPTDEVKALAASNVTVTGYVTDERLAELYDCARVAVVPLRFGAGVKNKVVEALNFGAPLVTTPVGLQGLPGLGDVVPATDDPAAFAQCVIDVIRDDARWQTLSDAGRAYVASHFSSAAIHDVFARDLQTNQR</sequence>
<dbReference type="CDD" id="cd04186">
    <property type="entry name" value="GT_2_like_c"/>
    <property type="match status" value="1"/>
</dbReference>
<dbReference type="Gene3D" id="3.90.550.10">
    <property type="entry name" value="Spore Coat Polysaccharide Biosynthesis Protein SpsA, Chain A"/>
    <property type="match status" value="1"/>
</dbReference>
<dbReference type="InterPro" id="IPR029044">
    <property type="entry name" value="Nucleotide-diphossugar_trans"/>
</dbReference>
<dbReference type="Pfam" id="PF00535">
    <property type="entry name" value="Glycos_transf_2"/>
    <property type="match status" value="1"/>
</dbReference>